<evidence type="ECO:0000313" key="3">
    <source>
        <dbReference type="Proteomes" id="UP001499938"/>
    </source>
</evidence>
<protein>
    <submittedName>
        <fullName evidence="2">Uncharacterized protein</fullName>
    </submittedName>
</protein>
<feature type="region of interest" description="Disordered" evidence="1">
    <location>
        <begin position="298"/>
        <end position="439"/>
    </location>
</feature>
<dbReference type="Proteomes" id="UP001499938">
    <property type="component" value="Unassembled WGS sequence"/>
</dbReference>
<evidence type="ECO:0000256" key="1">
    <source>
        <dbReference type="SAM" id="MobiDB-lite"/>
    </source>
</evidence>
<reference evidence="2 3" key="1">
    <citation type="journal article" date="2019" name="Int. J. Syst. Evol. Microbiol.">
        <title>The Global Catalogue of Microorganisms (GCM) 10K type strain sequencing project: providing services to taxonomists for standard genome sequencing and annotation.</title>
        <authorList>
            <consortium name="The Broad Institute Genomics Platform"/>
            <consortium name="The Broad Institute Genome Sequencing Center for Infectious Disease"/>
            <person name="Wu L."/>
            <person name="Ma J."/>
        </authorList>
    </citation>
    <scope>NUCLEOTIDE SEQUENCE [LARGE SCALE GENOMIC DNA]</scope>
    <source>
        <strain evidence="2 3">JCM 15592</strain>
    </source>
</reference>
<feature type="compositionally biased region" description="Low complexity" evidence="1">
    <location>
        <begin position="508"/>
        <end position="517"/>
    </location>
</feature>
<dbReference type="InterPro" id="IPR011009">
    <property type="entry name" value="Kinase-like_dom_sf"/>
</dbReference>
<proteinExistence type="predicted"/>
<organism evidence="2 3">
    <name type="scientific">Nostocoides veronense</name>
    <dbReference type="NCBI Taxonomy" id="330836"/>
    <lineage>
        <taxon>Bacteria</taxon>
        <taxon>Bacillati</taxon>
        <taxon>Actinomycetota</taxon>
        <taxon>Actinomycetes</taxon>
        <taxon>Micrococcales</taxon>
        <taxon>Intrasporangiaceae</taxon>
        <taxon>Nostocoides</taxon>
    </lineage>
</organism>
<dbReference type="SUPFAM" id="SSF56112">
    <property type="entry name" value="Protein kinase-like (PK-like)"/>
    <property type="match status" value="1"/>
</dbReference>
<accession>A0ABN2LBK9</accession>
<feature type="region of interest" description="Disordered" evidence="1">
    <location>
        <begin position="505"/>
        <end position="561"/>
    </location>
</feature>
<evidence type="ECO:0000313" key="2">
    <source>
        <dbReference type="EMBL" id="GAA1783199.1"/>
    </source>
</evidence>
<comment type="caution">
    <text evidence="2">The sequence shown here is derived from an EMBL/GenBank/DDBJ whole genome shotgun (WGS) entry which is preliminary data.</text>
</comment>
<feature type="compositionally biased region" description="Low complexity" evidence="1">
    <location>
        <begin position="322"/>
        <end position="337"/>
    </location>
</feature>
<gene>
    <name evidence="2" type="ORF">GCM10009811_05770</name>
</gene>
<keyword evidence="3" id="KW-1185">Reference proteome</keyword>
<dbReference type="EMBL" id="BAAAPO010000009">
    <property type="protein sequence ID" value="GAA1783199.1"/>
    <property type="molecule type" value="Genomic_DNA"/>
</dbReference>
<dbReference type="RefSeq" id="WP_344081037.1">
    <property type="nucleotide sequence ID" value="NZ_BAAAPO010000009.1"/>
</dbReference>
<sequence length="690" mass="72180">MAELIAGYRLRVVSPPHLTPTRLTGTRIRDGVRVSAVIYPLADDLGHDDLAPDDLAHAQPAHEELARHDLARNDLAFEAVADQSGMAGRALADARRALAVLDELSPAGVLVPDEAVAVDGGVALIYVEPPRHTLAELLERGPLTAEEIVGVLVGVLGPLSRLAEAGLAHPGVRADGLWLTAEGEVVLGDAGLAGPAVTERAAVEAMLALAESLLSDVAPSTTTVARLGLDAADSGRREVVEEVTSLRAAHAAGVLGGIVDLRARLLDHAVPETLAIPADWQRTGEDLASLLRARAVVDGPDQQPSRWSGARFRFTVPRRSSDAASPASLALPPDGGPSASGGSPGDGEESTSESGEARTVDYGPEWDDLASEPRLHIPSLRRRQSERVRAGRPHPGRSVPNPLPPRRTSAGRGGQLAVRRGGGRPSRESRGLGAQALGRGRIAAHPTSFGERIVHGWQSLAAAPLRYLPMLLIALLVSTLGTVGVVKLVDGGEHAATASGVVTRSLDASASSTAPTSGPREVEARPETPGSPASASGRSESPAPRPRATQPVRDLSGPLTDPVGLVQTLSNLRARAWRELDPARVAEVDQAESAIYRADLAAIQQARRDRLRYRGVAFTVRSATARSVGKPGHERVVLDAVVDSSAFTITPETGSPTRVAASAGDRVRMVLVWSGQHWQVAEITTPDAAG</sequence>
<name>A0ABN2LBK9_9MICO</name>
<dbReference type="Gene3D" id="1.10.510.10">
    <property type="entry name" value="Transferase(Phosphotransferase) domain 1"/>
    <property type="match status" value="1"/>
</dbReference>